<accession>A0ABS2KU46</accession>
<dbReference type="Pfam" id="PF00561">
    <property type="entry name" value="Abhydrolase_1"/>
    <property type="match status" value="1"/>
</dbReference>
<dbReference type="SUPFAM" id="SSF53474">
    <property type="entry name" value="alpha/beta-Hydrolases"/>
    <property type="match status" value="1"/>
</dbReference>
<sequence length="281" mass="30996">MPEYFIPTTLGKIHATVSGTGDAMVLWPSMLTDHTLWDRQVEYFADRYTTIAIDPPGHGLSEPLTHHFDFAESARCYVEILDWLGIEWAHLVGNSWGAMTGATITARYPDRVGSAVLMNGTASVAPRRQRIKVMAQARLGRLSARLPDVVERRVSRPVVDHSVIRMFFGPTALRDQPDLTTRISELVHSHDVRSVGLAGESVVSRRPDQHILLAAITSPVLILAGREDPTFPVDEVSRMAAAIVGSEFVVIDNAAHLVAVEAPDTVNALIDDFLDRHPIER</sequence>
<dbReference type="Gene3D" id="3.40.50.1820">
    <property type="entry name" value="alpha/beta hydrolase"/>
    <property type="match status" value="1"/>
</dbReference>
<keyword evidence="4" id="KW-1185">Reference proteome</keyword>
<evidence type="ECO:0000313" key="4">
    <source>
        <dbReference type="Proteomes" id="UP000703038"/>
    </source>
</evidence>
<gene>
    <name evidence="3" type="ORF">JOE42_002207</name>
</gene>
<dbReference type="InterPro" id="IPR013595">
    <property type="entry name" value="Pept_S33_TAP-like_C"/>
</dbReference>
<evidence type="ECO:0000259" key="2">
    <source>
        <dbReference type="Pfam" id="PF08386"/>
    </source>
</evidence>
<evidence type="ECO:0000259" key="1">
    <source>
        <dbReference type="Pfam" id="PF00561"/>
    </source>
</evidence>
<dbReference type="EMBL" id="JAFBBK010000001">
    <property type="protein sequence ID" value="MBM7415474.1"/>
    <property type="molecule type" value="Genomic_DNA"/>
</dbReference>
<dbReference type="InterPro" id="IPR050266">
    <property type="entry name" value="AB_hydrolase_sf"/>
</dbReference>
<organism evidence="3 4">
    <name type="scientific">Rhodococcoides corynebacterioides</name>
    <dbReference type="NCBI Taxonomy" id="53972"/>
    <lineage>
        <taxon>Bacteria</taxon>
        <taxon>Bacillati</taxon>
        <taxon>Actinomycetota</taxon>
        <taxon>Actinomycetes</taxon>
        <taxon>Mycobacteriales</taxon>
        <taxon>Nocardiaceae</taxon>
        <taxon>Rhodococcoides</taxon>
    </lineage>
</organism>
<evidence type="ECO:0000313" key="3">
    <source>
        <dbReference type="EMBL" id="MBM7415474.1"/>
    </source>
</evidence>
<dbReference type="InterPro" id="IPR029058">
    <property type="entry name" value="AB_hydrolase_fold"/>
</dbReference>
<feature type="domain" description="Peptidase S33 tripeptidyl aminopeptidase-like C-terminal" evidence="2">
    <location>
        <begin position="212"/>
        <end position="275"/>
    </location>
</feature>
<name>A0ABS2KU46_9NOCA</name>
<proteinExistence type="predicted"/>
<dbReference type="RefSeq" id="WP_204868517.1">
    <property type="nucleotide sequence ID" value="NZ_JAFBBK010000001.1"/>
</dbReference>
<dbReference type="InterPro" id="IPR000639">
    <property type="entry name" value="Epox_hydrolase-like"/>
</dbReference>
<dbReference type="PRINTS" id="PR00412">
    <property type="entry name" value="EPOXHYDRLASE"/>
</dbReference>
<dbReference type="Pfam" id="PF08386">
    <property type="entry name" value="Abhydrolase_4"/>
    <property type="match status" value="1"/>
</dbReference>
<comment type="caution">
    <text evidence="3">The sequence shown here is derived from an EMBL/GenBank/DDBJ whole genome shotgun (WGS) entry which is preliminary data.</text>
</comment>
<dbReference type="PANTHER" id="PTHR43798">
    <property type="entry name" value="MONOACYLGLYCEROL LIPASE"/>
    <property type="match status" value="1"/>
</dbReference>
<dbReference type="PRINTS" id="PR00111">
    <property type="entry name" value="ABHYDROLASE"/>
</dbReference>
<protein>
    <submittedName>
        <fullName evidence="3">Pimeloyl-ACP methyl ester carboxylesterase</fullName>
    </submittedName>
</protein>
<reference evidence="3 4" key="1">
    <citation type="submission" date="2021-01" db="EMBL/GenBank/DDBJ databases">
        <title>Genomics of switchgrass bacterial isolates.</title>
        <authorList>
            <person name="Shade A."/>
        </authorList>
    </citation>
    <scope>NUCLEOTIDE SEQUENCE [LARGE SCALE GENOMIC DNA]</scope>
    <source>
        <strain evidence="3 4">PvP111</strain>
    </source>
</reference>
<dbReference type="InterPro" id="IPR000073">
    <property type="entry name" value="AB_hydrolase_1"/>
</dbReference>
<dbReference type="Proteomes" id="UP000703038">
    <property type="component" value="Unassembled WGS sequence"/>
</dbReference>
<feature type="domain" description="AB hydrolase-1" evidence="1">
    <location>
        <begin position="23"/>
        <end position="122"/>
    </location>
</feature>